<dbReference type="InterPro" id="IPR054484">
    <property type="entry name" value="ComC_SSD"/>
</dbReference>
<dbReference type="VEuPathDB" id="AmoebaDB:DDB_G0268626"/>
<dbReference type="HOGENOM" id="CLU_004923_0_0_1"/>
<accession>Q55EH0</accession>
<dbReference type="PaxDb" id="44689-DDB0220124"/>
<dbReference type="GeneID" id="8616745"/>
<proteinExistence type="predicted"/>
<dbReference type="KEGG" id="ddi:DDB_G0268626"/>
<protein>
    <submittedName>
        <fullName evidence="4">EGF-like domain-containing protein</fullName>
    </submittedName>
</protein>
<dbReference type="PANTHER" id="PTHR31378">
    <property type="entry name" value="EGF-LIKE DOMAIN-CONTAINING PROTEIN-RELATED-RELATED"/>
    <property type="match status" value="1"/>
</dbReference>
<gene>
    <name evidence="4" type="ORF">DDB_G0268626</name>
</gene>
<dbReference type="Pfam" id="PF23034">
    <property type="entry name" value="DUF7035"/>
    <property type="match status" value="1"/>
</dbReference>
<dbReference type="PROSITE" id="PS01186">
    <property type="entry name" value="EGF_2"/>
    <property type="match status" value="1"/>
</dbReference>
<evidence type="ECO:0000259" key="3">
    <source>
        <dbReference type="PROSITE" id="PS01186"/>
    </source>
</evidence>
<keyword evidence="5" id="KW-1185">Reference proteome</keyword>
<dbReference type="InterPro" id="IPR055462">
    <property type="entry name" value="DUF7034"/>
</dbReference>
<dbReference type="dictyBase" id="DDB_G0268626"/>
<dbReference type="PANTHER" id="PTHR31378:SF29">
    <property type="entry name" value="EGF-LIKE DOMAIN-CONTAINING PROTEIN-RELATED"/>
    <property type="match status" value="1"/>
</dbReference>
<name>Q55EH0_DICDI</name>
<evidence type="ECO:0000313" key="5">
    <source>
        <dbReference type="Proteomes" id="UP000002195"/>
    </source>
</evidence>
<dbReference type="Proteomes" id="UP000002195">
    <property type="component" value="Unassembled WGS sequence"/>
</dbReference>
<dbReference type="PhylomeDB" id="Q55EH0"/>
<dbReference type="Pfam" id="PF22933">
    <property type="entry name" value="ComC_SSD"/>
    <property type="match status" value="1"/>
</dbReference>
<dbReference type="eggNOG" id="ENOG502SC7H">
    <property type="taxonomic scope" value="Eukaryota"/>
</dbReference>
<dbReference type="PROSITE" id="PS00022">
    <property type="entry name" value="EGF_1"/>
    <property type="match status" value="1"/>
</dbReference>
<dbReference type="InParanoid" id="Q55EH0"/>
<sequence>MINKFYLYPIYLIIIICINSNNNNNNNGAFVLGQVQGVTYSIDQSFGYTYLNSFSGSCQYSFSLKVYNNLSPVTELKYDVEPGLTIKPMIIDSVNNYSIFSINCPLTVNIPKQFKFLGNTLNPQVNSLSKNFSTDLYCQDFNVEGLNLDINNSSLVANDGFNGISGLLSISGLKYPIKEITASSKYAQVKIFNKINNLYYITFSSPPPTNIGVWLIDLLFPNKNLTVALINNLFKNTNNLISDYKVYEPSIDTLRLMGTFTPPCFTFTLNDNTEALQSYPFFFVKLFNDVTLNNPVIQVSFNNVPYYLGDFSRFNSIDQYSGSILSTLQNPIANISYQYNNNYVDAFPKSLNYLYKSLSLSQGSTGPSKTTDKITLFRTSFQKISHTKCELKNDRNITKFLDFPYGYGIGSTNSFIFNFELYDPIRTLSYRLEVSRTTFSSNSPPNIVSRLRYFKIDRIFNRYVMISVGFYLESSSNFDNVLIGKPGDADKLFRFNSYNETTGLYQMFYKYSKNPFNRDDDRFSFRVLSTNGAITTFIEDEVFIDQFSNKGTILSPSNYFTEFNSEDIESITFKENVVNTTLKSTLNRVYVKLNTTNSKVIPKGDSIPIGFQFRNGRRFTKNPESYQDLLEDSEGKKVYYLDWNSTSKAWESDFIIPANLVTGQIYYYILSSKQLHNNFYQKFPLTVFSNQFDLLGPIIYNLSKLTPIESSTEIEFGWDINIKDELNGFKSGFIVVRGDIDNSIYNYTLTSKIGNNILIENDVIKSIDFKIRIKISKVPTCVTQTYSITELFLQDNQDHITKFNQVEEKSQLYPQLNPFLFFFNSSLIITTSIICPSAVPSPNDSNVPIITSLALKNSQLIEFNNDTKSFEASIVFTVYSYFGIKNEQYPTCYLNSGDLDFIYSKAILESFNDTSYNYRCVIPVRRGFGYPNQILLSIFGLISNIGLFNGYTSGVLFNTFGIGIFPNSVSVPTFSFPVLTNVYYSSGSFWIQGYNLFNLNFVMVTNVTSSTKIYYEIDNTIDSRFQNLIKLNIQSLSGNFDFLVVGIQYDSRTTNTLFFDNRLIVNYEPPTTPPIVPTLTPIQKCSGTPLCGGIDHGYCSQTVGCICYSPYIGIDCTSQVIVIPQPNITKPTDPSVIIETKPIGDNNNQTSGNQVLLSSIISIAELREINSNNNTIIKRFKFEKWVQTTLSPTISQYISNDVSDGLIDPPAIVNVRIEWFSNSTNISFADQSILINPSTLKYTITISQYKYQSRLNNLQLIMNAKVQSNQSDNICSSYQFGESFDYEHENSINFIKLQIGKYSLRGKYIKRAIIDSSRIVTIKNEILYDLDNQQQQQQQANSTQSYVGITIPYFLDSAILDPDFSVLLDSGEANSDSPNSVCGNDFESGLSKGQLIGIIIGSAIFFISLVAILIYLVYKTAICLPVRIFLYKISKKSKV</sequence>
<dbReference type="InterPro" id="IPR000742">
    <property type="entry name" value="EGF"/>
</dbReference>
<dbReference type="Pfam" id="PF23033">
    <property type="entry name" value="DUF7034"/>
    <property type="match status" value="1"/>
</dbReference>
<organism evidence="4 5">
    <name type="scientific">Dictyostelium discoideum</name>
    <name type="common">Social amoeba</name>
    <dbReference type="NCBI Taxonomy" id="44689"/>
    <lineage>
        <taxon>Eukaryota</taxon>
        <taxon>Amoebozoa</taxon>
        <taxon>Evosea</taxon>
        <taxon>Eumycetozoa</taxon>
        <taxon>Dictyostelia</taxon>
        <taxon>Dictyosteliales</taxon>
        <taxon>Dictyosteliaceae</taxon>
        <taxon>Dictyostelium</taxon>
    </lineage>
</organism>
<dbReference type="Pfam" id="PF25820">
    <property type="entry name" value="DUF7949"/>
    <property type="match status" value="1"/>
</dbReference>
<dbReference type="RefSeq" id="XP_647050.1">
    <property type="nucleotide sequence ID" value="XM_641958.2"/>
</dbReference>
<evidence type="ECO:0000256" key="1">
    <source>
        <dbReference type="SAM" id="Phobius"/>
    </source>
</evidence>
<feature type="domain" description="EGF-like" evidence="2 3">
    <location>
        <begin position="1105"/>
        <end position="1116"/>
    </location>
</feature>
<keyword evidence="1" id="KW-1133">Transmembrane helix</keyword>
<dbReference type="InterPro" id="IPR057709">
    <property type="entry name" value="DUF7949"/>
</dbReference>
<dbReference type="AlphaFoldDB" id="Q55EH0"/>
<comment type="caution">
    <text evidence="4">The sequence shown here is derived from an EMBL/GenBank/DDBJ whole genome shotgun (WGS) entry which is preliminary data.</text>
</comment>
<keyword evidence="1" id="KW-0472">Membrane</keyword>
<reference evidence="4 5" key="1">
    <citation type="journal article" date="2005" name="Nature">
        <title>The genome of the social amoeba Dictyostelium discoideum.</title>
        <authorList>
            <consortium name="The Dictyostelium discoideum Sequencing Consortium"/>
            <person name="Eichinger L."/>
            <person name="Pachebat J.A."/>
            <person name="Glockner G."/>
            <person name="Rajandream M.A."/>
            <person name="Sucgang R."/>
            <person name="Berriman M."/>
            <person name="Song J."/>
            <person name="Olsen R."/>
            <person name="Szafranski K."/>
            <person name="Xu Q."/>
            <person name="Tunggal B."/>
            <person name="Kummerfeld S."/>
            <person name="Madera M."/>
            <person name="Konfortov B.A."/>
            <person name="Rivero F."/>
            <person name="Bankier A.T."/>
            <person name="Lehmann R."/>
            <person name="Hamlin N."/>
            <person name="Davies R."/>
            <person name="Gaudet P."/>
            <person name="Fey P."/>
            <person name="Pilcher K."/>
            <person name="Chen G."/>
            <person name="Saunders D."/>
            <person name="Sodergren E."/>
            <person name="Davis P."/>
            <person name="Kerhornou A."/>
            <person name="Nie X."/>
            <person name="Hall N."/>
            <person name="Anjard C."/>
            <person name="Hemphill L."/>
            <person name="Bason N."/>
            <person name="Farbrother P."/>
            <person name="Desany B."/>
            <person name="Just E."/>
            <person name="Morio T."/>
            <person name="Rost R."/>
            <person name="Churcher C."/>
            <person name="Cooper J."/>
            <person name="Haydock S."/>
            <person name="van Driessche N."/>
            <person name="Cronin A."/>
            <person name="Goodhead I."/>
            <person name="Muzny D."/>
            <person name="Mourier T."/>
            <person name="Pain A."/>
            <person name="Lu M."/>
            <person name="Harper D."/>
            <person name="Lindsay R."/>
            <person name="Hauser H."/>
            <person name="James K."/>
            <person name="Quiles M."/>
            <person name="Madan Babu M."/>
            <person name="Saito T."/>
            <person name="Buchrieser C."/>
            <person name="Wardroper A."/>
            <person name="Felder M."/>
            <person name="Thangavelu M."/>
            <person name="Johnson D."/>
            <person name="Knights A."/>
            <person name="Loulseged H."/>
            <person name="Mungall K."/>
            <person name="Oliver K."/>
            <person name="Price C."/>
            <person name="Quail M.A."/>
            <person name="Urushihara H."/>
            <person name="Hernandez J."/>
            <person name="Rabbinowitsch E."/>
            <person name="Steffen D."/>
            <person name="Sanders M."/>
            <person name="Ma J."/>
            <person name="Kohara Y."/>
            <person name="Sharp S."/>
            <person name="Simmonds M."/>
            <person name="Spiegler S."/>
            <person name="Tivey A."/>
            <person name="Sugano S."/>
            <person name="White B."/>
            <person name="Walker D."/>
            <person name="Woodward J."/>
            <person name="Winckler T."/>
            <person name="Tanaka Y."/>
            <person name="Shaulsky G."/>
            <person name="Schleicher M."/>
            <person name="Weinstock G."/>
            <person name="Rosenthal A."/>
            <person name="Cox E.C."/>
            <person name="Chisholm R.L."/>
            <person name="Gibbs R."/>
            <person name="Loomis W.F."/>
            <person name="Platzer M."/>
            <person name="Kay R.R."/>
            <person name="Williams J."/>
            <person name="Dear P.H."/>
            <person name="Noegel A.A."/>
            <person name="Barrell B."/>
            <person name="Kuspa A."/>
        </authorList>
    </citation>
    <scope>NUCLEOTIDE SEQUENCE [LARGE SCALE GENOMIC DNA]</scope>
    <source>
        <strain evidence="4 5">AX4</strain>
    </source>
</reference>
<dbReference type="InterPro" id="IPR055463">
    <property type="entry name" value="DUF7035"/>
</dbReference>
<evidence type="ECO:0000313" key="4">
    <source>
        <dbReference type="EMBL" id="EAL72902.1"/>
    </source>
</evidence>
<dbReference type="EMBL" id="AAFI02000004">
    <property type="protein sequence ID" value="EAL72902.1"/>
    <property type="molecule type" value="Genomic_DNA"/>
</dbReference>
<keyword evidence="1" id="KW-0812">Transmembrane</keyword>
<evidence type="ECO:0000259" key="2">
    <source>
        <dbReference type="PROSITE" id="PS00022"/>
    </source>
</evidence>
<feature type="transmembrane region" description="Helical" evidence="1">
    <location>
        <begin position="1395"/>
        <end position="1418"/>
    </location>
</feature>